<evidence type="ECO:0000313" key="1">
    <source>
        <dbReference type="EMBL" id="CUB06642.1"/>
    </source>
</evidence>
<dbReference type="AlphaFoldDB" id="A0A0K6ITL1"/>
<proteinExistence type="predicted"/>
<protein>
    <submittedName>
        <fullName evidence="1">Uncharacterized protein</fullName>
    </submittedName>
</protein>
<sequence>MSDERVEQAVDAALKQTFTIAEYEEYLQLLVSKAAVVLCQFQGQQIAASYVRGVSTTLTTQAGEQ</sequence>
<dbReference type="STRING" id="1137284.GCA_001418205_03690"/>
<reference evidence="2" key="1">
    <citation type="submission" date="2015-08" db="EMBL/GenBank/DDBJ databases">
        <authorList>
            <person name="Varghese N."/>
        </authorList>
    </citation>
    <scope>NUCLEOTIDE SEQUENCE [LARGE SCALE GENOMIC DNA]</scope>
    <source>
        <strain evidence="2">JCM 18476</strain>
    </source>
</reference>
<gene>
    <name evidence="1" type="ORF">Ga0061065_12023</name>
</gene>
<dbReference type="Proteomes" id="UP000182769">
    <property type="component" value="Unassembled WGS sequence"/>
</dbReference>
<keyword evidence="2" id="KW-1185">Reference proteome</keyword>
<name>A0A0K6ITL1_9GAMM</name>
<evidence type="ECO:0000313" key="2">
    <source>
        <dbReference type="Proteomes" id="UP000182769"/>
    </source>
</evidence>
<organism evidence="1 2">
    <name type="scientific">Marinomonas fungiae</name>
    <dbReference type="NCBI Taxonomy" id="1137284"/>
    <lineage>
        <taxon>Bacteria</taxon>
        <taxon>Pseudomonadati</taxon>
        <taxon>Pseudomonadota</taxon>
        <taxon>Gammaproteobacteria</taxon>
        <taxon>Oceanospirillales</taxon>
        <taxon>Oceanospirillaceae</taxon>
        <taxon>Marinomonas</taxon>
    </lineage>
</organism>
<dbReference type="RefSeq" id="WP_055464685.1">
    <property type="nucleotide sequence ID" value="NZ_CYHG01000020.1"/>
</dbReference>
<dbReference type="EMBL" id="CYHG01000020">
    <property type="protein sequence ID" value="CUB06642.1"/>
    <property type="molecule type" value="Genomic_DNA"/>
</dbReference>
<accession>A0A0K6ITL1</accession>